<dbReference type="EMBL" id="BARS01025099">
    <property type="protein sequence ID" value="GAG00710.1"/>
    <property type="molecule type" value="Genomic_DNA"/>
</dbReference>
<feature type="non-terminal residue" evidence="2">
    <location>
        <position position="1"/>
    </location>
</feature>
<feature type="region of interest" description="Disordered" evidence="1">
    <location>
        <begin position="1"/>
        <end position="29"/>
    </location>
</feature>
<accession>X0U551</accession>
<organism evidence="2">
    <name type="scientific">marine sediment metagenome</name>
    <dbReference type="NCBI Taxonomy" id="412755"/>
    <lineage>
        <taxon>unclassified sequences</taxon>
        <taxon>metagenomes</taxon>
        <taxon>ecological metagenomes</taxon>
    </lineage>
</organism>
<sequence length="29" mass="3189">QLFTKSHTIFFPHLPTPERGLPVGGTPRG</sequence>
<evidence type="ECO:0000256" key="1">
    <source>
        <dbReference type="SAM" id="MobiDB-lite"/>
    </source>
</evidence>
<proteinExistence type="predicted"/>
<gene>
    <name evidence="2" type="ORF">S01H1_39720</name>
</gene>
<evidence type="ECO:0000313" key="2">
    <source>
        <dbReference type="EMBL" id="GAG00710.1"/>
    </source>
</evidence>
<dbReference type="AlphaFoldDB" id="X0U551"/>
<name>X0U551_9ZZZZ</name>
<comment type="caution">
    <text evidence="2">The sequence shown here is derived from an EMBL/GenBank/DDBJ whole genome shotgun (WGS) entry which is preliminary data.</text>
</comment>
<reference evidence="2" key="1">
    <citation type="journal article" date="2014" name="Front. Microbiol.">
        <title>High frequency of phylogenetically diverse reductive dehalogenase-homologous genes in deep subseafloor sedimentary metagenomes.</title>
        <authorList>
            <person name="Kawai M."/>
            <person name="Futagami T."/>
            <person name="Toyoda A."/>
            <person name="Takaki Y."/>
            <person name="Nishi S."/>
            <person name="Hori S."/>
            <person name="Arai W."/>
            <person name="Tsubouchi T."/>
            <person name="Morono Y."/>
            <person name="Uchiyama I."/>
            <person name="Ito T."/>
            <person name="Fujiyama A."/>
            <person name="Inagaki F."/>
            <person name="Takami H."/>
        </authorList>
    </citation>
    <scope>NUCLEOTIDE SEQUENCE</scope>
    <source>
        <strain evidence="2">Expedition CK06-06</strain>
    </source>
</reference>
<protein>
    <submittedName>
        <fullName evidence="2">Uncharacterized protein</fullName>
    </submittedName>
</protein>